<evidence type="ECO:0000313" key="2">
    <source>
        <dbReference type="EMBL" id="KAK3778670.1"/>
    </source>
</evidence>
<gene>
    <name evidence="2" type="ORF">RRG08_012944</name>
</gene>
<reference evidence="2" key="1">
    <citation type="journal article" date="2023" name="G3 (Bethesda)">
        <title>A reference genome for the long-term kleptoplast-retaining sea slug Elysia crispata morphotype clarki.</title>
        <authorList>
            <person name="Eastman K.E."/>
            <person name="Pendleton A.L."/>
            <person name="Shaikh M.A."/>
            <person name="Suttiyut T."/>
            <person name="Ogas R."/>
            <person name="Tomko P."/>
            <person name="Gavelis G."/>
            <person name="Widhalm J.R."/>
            <person name="Wisecaver J.H."/>
        </authorList>
    </citation>
    <scope>NUCLEOTIDE SEQUENCE</scope>
    <source>
        <strain evidence="2">ECLA1</strain>
    </source>
</reference>
<feature type="region of interest" description="Disordered" evidence="1">
    <location>
        <begin position="109"/>
        <end position="128"/>
    </location>
</feature>
<accession>A0AAE0ZZX4</accession>
<dbReference type="AlphaFoldDB" id="A0AAE0ZZX4"/>
<proteinExistence type="predicted"/>
<protein>
    <submittedName>
        <fullName evidence="2">Uncharacterized protein</fullName>
    </submittedName>
</protein>
<keyword evidence="3" id="KW-1185">Reference proteome</keyword>
<dbReference type="EMBL" id="JAWDGP010002895">
    <property type="protein sequence ID" value="KAK3778670.1"/>
    <property type="molecule type" value="Genomic_DNA"/>
</dbReference>
<sequence length="128" mass="14103">MTSESRQSTDNIRAARLCFNSSSILGIRLDQQVSRDNSTSHTGPGKGLEYFKYRGMRALFEPRRLLENNSPTTLISCSLIIDYEPGRKYLNEHTTVAVPVSHEPFDFSAGIGGGGGDGEDEDRFALTT</sequence>
<evidence type="ECO:0000256" key="1">
    <source>
        <dbReference type="SAM" id="MobiDB-lite"/>
    </source>
</evidence>
<organism evidence="2 3">
    <name type="scientific">Elysia crispata</name>
    <name type="common">lettuce slug</name>
    <dbReference type="NCBI Taxonomy" id="231223"/>
    <lineage>
        <taxon>Eukaryota</taxon>
        <taxon>Metazoa</taxon>
        <taxon>Spiralia</taxon>
        <taxon>Lophotrochozoa</taxon>
        <taxon>Mollusca</taxon>
        <taxon>Gastropoda</taxon>
        <taxon>Heterobranchia</taxon>
        <taxon>Euthyneura</taxon>
        <taxon>Panpulmonata</taxon>
        <taxon>Sacoglossa</taxon>
        <taxon>Placobranchoidea</taxon>
        <taxon>Plakobranchidae</taxon>
        <taxon>Elysia</taxon>
    </lineage>
</organism>
<name>A0AAE0ZZX4_9GAST</name>
<evidence type="ECO:0000313" key="3">
    <source>
        <dbReference type="Proteomes" id="UP001283361"/>
    </source>
</evidence>
<dbReference type="Proteomes" id="UP001283361">
    <property type="component" value="Unassembled WGS sequence"/>
</dbReference>
<comment type="caution">
    <text evidence="2">The sequence shown here is derived from an EMBL/GenBank/DDBJ whole genome shotgun (WGS) entry which is preliminary data.</text>
</comment>